<keyword evidence="3" id="KW-1185">Reference proteome</keyword>
<comment type="caution">
    <text evidence="2">The sequence shown here is derived from an EMBL/GenBank/DDBJ whole genome shotgun (WGS) entry which is preliminary data.</text>
</comment>
<accession>A0AA37P1T5</accession>
<name>A0AA37P1T5_9PEZI</name>
<dbReference type="EMBL" id="BQXU01000018">
    <property type="protein sequence ID" value="GKT47180.1"/>
    <property type="molecule type" value="Genomic_DNA"/>
</dbReference>
<dbReference type="AlphaFoldDB" id="A0AA37P1T5"/>
<dbReference type="RefSeq" id="XP_049129530.1">
    <property type="nucleotide sequence ID" value="XM_049273573.1"/>
</dbReference>
<dbReference type="Proteomes" id="UP001055115">
    <property type="component" value="Unassembled WGS sequence"/>
</dbReference>
<proteinExistence type="predicted"/>
<feature type="region of interest" description="Disordered" evidence="1">
    <location>
        <begin position="1"/>
        <end position="24"/>
    </location>
</feature>
<evidence type="ECO:0000313" key="2">
    <source>
        <dbReference type="EMBL" id="GKT47180.1"/>
    </source>
</evidence>
<feature type="region of interest" description="Disordered" evidence="1">
    <location>
        <begin position="30"/>
        <end position="49"/>
    </location>
</feature>
<evidence type="ECO:0000256" key="1">
    <source>
        <dbReference type="SAM" id="MobiDB-lite"/>
    </source>
</evidence>
<protein>
    <submittedName>
        <fullName evidence="2">Uncharacterized protein</fullName>
    </submittedName>
</protein>
<sequence length="198" mass="20992">MQLWSHEATQDAIKQDAQAQNQEAQTLREMLNSKPKTNDEPHESSPPAIPIALCGKAERIGRGVIAGLKPEYEVIHFITSPASGAVILPALLAAQPPPSHPETSTIGSGNYAAAPRVVVLGGAFDEAATAVLQTAVAHARAQSADVRTVPWLRQDSSKPAPPIGPEYGQAMVVRVKEALARLEGEGKLDGSYGGDEWY</sequence>
<reference evidence="2 3" key="1">
    <citation type="submission" date="2022-03" db="EMBL/GenBank/DDBJ databases">
        <title>Genome data of Colletotrichum spp.</title>
        <authorList>
            <person name="Utami Y.D."/>
            <person name="Hiruma K."/>
        </authorList>
    </citation>
    <scope>NUCLEOTIDE SEQUENCE [LARGE SCALE GENOMIC DNA]</scope>
    <source>
        <strain evidence="2 3">MAFF 239500</strain>
    </source>
</reference>
<gene>
    <name evidence="2" type="ORF">ColSpa_07361</name>
</gene>
<evidence type="ECO:0000313" key="3">
    <source>
        <dbReference type="Proteomes" id="UP001055115"/>
    </source>
</evidence>
<organism evidence="2 3">
    <name type="scientific">Colletotrichum spaethianum</name>
    <dbReference type="NCBI Taxonomy" id="700344"/>
    <lineage>
        <taxon>Eukaryota</taxon>
        <taxon>Fungi</taxon>
        <taxon>Dikarya</taxon>
        <taxon>Ascomycota</taxon>
        <taxon>Pezizomycotina</taxon>
        <taxon>Sordariomycetes</taxon>
        <taxon>Hypocreomycetidae</taxon>
        <taxon>Glomerellales</taxon>
        <taxon>Glomerellaceae</taxon>
        <taxon>Colletotrichum</taxon>
        <taxon>Colletotrichum spaethianum species complex</taxon>
    </lineage>
</organism>
<dbReference type="GeneID" id="73328163"/>